<keyword evidence="2" id="KW-0012">Acyltransferase</keyword>
<evidence type="ECO:0000313" key="4">
    <source>
        <dbReference type="EMBL" id="CAB3848691.1"/>
    </source>
</evidence>
<keyword evidence="5" id="KW-1185">Reference proteome</keyword>
<evidence type="ECO:0000313" key="5">
    <source>
        <dbReference type="Proteomes" id="UP000507140"/>
    </source>
</evidence>
<dbReference type="Proteomes" id="UP000507140">
    <property type="component" value="Unassembled WGS sequence"/>
</dbReference>
<dbReference type="InterPro" id="IPR016181">
    <property type="entry name" value="Acyl_CoA_acyltransferase"/>
</dbReference>
<evidence type="ECO:0000256" key="2">
    <source>
        <dbReference type="ARBA" id="ARBA00023315"/>
    </source>
</evidence>
<dbReference type="SUPFAM" id="SSF55729">
    <property type="entry name" value="Acyl-CoA N-acyltransferases (Nat)"/>
    <property type="match status" value="1"/>
</dbReference>
<name>A0ABM8LB12_9BURK</name>
<dbReference type="InterPro" id="IPR050832">
    <property type="entry name" value="Bact_Acetyltransf"/>
</dbReference>
<gene>
    <name evidence="4" type="ORF">LMG3415_01813</name>
</gene>
<keyword evidence="1" id="KW-0808">Transferase</keyword>
<dbReference type="Gene3D" id="3.40.630.30">
    <property type="match status" value="1"/>
</dbReference>
<dbReference type="Pfam" id="PF00583">
    <property type="entry name" value="Acetyltransf_1"/>
    <property type="match status" value="1"/>
</dbReference>
<organism evidence="4 5">
    <name type="scientific">Achromobacter mucicolens</name>
    <dbReference type="NCBI Taxonomy" id="1389922"/>
    <lineage>
        <taxon>Bacteria</taxon>
        <taxon>Pseudomonadati</taxon>
        <taxon>Pseudomonadota</taxon>
        <taxon>Betaproteobacteria</taxon>
        <taxon>Burkholderiales</taxon>
        <taxon>Alcaligenaceae</taxon>
        <taxon>Achromobacter</taxon>
    </lineage>
</organism>
<evidence type="ECO:0000259" key="3">
    <source>
        <dbReference type="PROSITE" id="PS51186"/>
    </source>
</evidence>
<dbReference type="CDD" id="cd04301">
    <property type="entry name" value="NAT_SF"/>
    <property type="match status" value="1"/>
</dbReference>
<dbReference type="PROSITE" id="PS51186">
    <property type="entry name" value="GNAT"/>
    <property type="match status" value="1"/>
</dbReference>
<dbReference type="EMBL" id="CADIKR010000002">
    <property type="protein sequence ID" value="CAB3848691.1"/>
    <property type="molecule type" value="Genomic_DNA"/>
</dbReference>
<comment type="caution">
    <text evidence="4">The sequence shown here is derived from an EMBL/GenBank/DDBJ whole genome shotgun (WGS) entry which is preliminary data.</text>
</comment>
<sequence>MLRSSNVIDINLTYYSIQALYTAHAGFGELPMKPLENSVTVSLATTANDALVQAFARLLPQLSANAAPLSKADLDEIIHAPGNHVFIARMAPDQRIVGTLTLVHFRVPTGIRAWIEDVVVDEEARGLKVGMALTRAAIAKSRELKARTLDLTSSPGRMSAHHLYESAGFAMRDTRVYRYQG</sequence>
<accession>A0ABM8LB12</accession>
<reference evidence="4 5" key="1">
    <citation type="submission" date="2020-04" db="EMBL/GenBank/DDBJ databases">
        <authorList>
            <person name="De Canck E."/>
        </authorList>
    </citation>
    <scope>NUCLEOTIDE SEQUENCE [LARGE SCALE GENOMIC DNA]</scope>
    <source>
        <strain evidence="4 5">LMG 3415</strain>
    </source>
</reference>
<dbReference type="PANTHER" id="PTHR43877">
    <property type="entry name" value="AMINOALKYLPHOSPHONATE N-ACETYLTRANSFERASE-RELATED-RELATED"/>
    <property type="match status" value="1"/>
</dbReference>
<proteinExistence type="predicted"/>
<feature type="domain" description="N-acetyltransferase" evidence="3">
    <location>
        <begin position="39"/>
        <end position="181"/>
    </location>
</feature>
<dbReference type="InterPro" id="IPR000182">
    <property type="entry name" value="GNAT_dom"/>
</dbReference>
<evidence type="ECO:0000256" key="1">
    <source>
        <dbReference type="ARBA" id="ARBA00022679"/>
    </source>
</evidence>
<protein>
    <recommendedName>
        <fullName evidence="3">N-acetyltransferase domain-containing protein</fullName>
    </recommendedName>
</protein>